<accession>A0A1S6L3H6</accession>
<dbReference type="InterPro" id="IPR005594">
    <property type="entry name" value="YadA_C"/>
</dbReference>
<dbReference type="Gene3D" id="1.20.5.340">
    <property type="match status" value="1"/>
</dbReference>
<evidence type="ECO:0000259" key="7">
    <source>
        <dbReference type="Pfam" id="PF03895"/>
    </source>
</evidence>
<keyword evidence="3" id="KW-0812">Transmembrane</keyword>
<keyword evidence="6" id="KW-0998">Cell outer membrane</keyword>
<dbReference type="SUPFAM" id="SSF57997">
    <property type="entry name" value="Tropomyosin"/>
    <property type="match status" value="1"/>
</dbReference>
<keyword evidence="2" id="KW-1134">Transmembrane beta strand</keyword>
<keyword evidence="4" id="KW-0732">Signal</keyword>
<evidence type="ECO:0000256" key="3">
    <source>
        <dbReference type="ARBA" id="ARBA00022692"/>
    </source>
</evidence>
<keyword evidence="9" id="KW-1185">Reference proteome</keyword>
<evidence type="ECO:0000256" key="5">
    <source>
        <dbReference type="ARBA" id="ARBA00023136"/>
    </source>
</evidence>
<gene>
    <name evidence="8" type="ORF">YOLOSWAG_260</name>
</gene>
<name>A0A1S6L3H6_9CAUD</name>
<evidence type="ECO:0000256" key="1">
    <source>
        <dbReference type="ARBA" id="ARBA00004442"/>
    </source>
</evidence>
<dbReference type="InterPro" id="IPR045584">
    <property type="entry name" value="Pilin-like"/>
</dbReference>
<protein>
    <submittedName>
        <fullName evidence="8">Putative autoagglutinating Adhesin</fullName>
    </submittedName>
</protein>
<dbReference type="EMBL" id="KY448244">
    <property type="protein sequence ID" value="AQT28733.1"/>
    <property type="molecule type" value="Genomic_DNA"/>
</dbReference>
<dbReference type="Gene3D" id="3.30.1300.30">
    <property type="entry name" value="GSPII I/J protein-like"/>
    <property type="match status" value="1"/>
</dbReference>
<evidence type="ECO:0000313" key="8">
    <source>
        <dbReference type="EMBL" id="AQT28733.1"/>
    </source>
</evidence>
<evidence type="ECO:0000313" key="9">
    <source>
        <dbReference type="Proteomes" id="UP000221250"/>
    </source>
</evidence>
<evidence type="ECO:0000256" key="6">
    <source>
        <dbReference type="ARBA" id="ARBA00023237"/>
    </source>
</evidence>
<reference evidence="8 9" key="1">
    <citation type="submission" date="2017-01" db="EMBL/GenBank/DDBJ databases">
        <authorList>
            <person name="Mah S.A."/>
            <person name="Swanson W.J."/>
            <person name="Moy G.W."/>
            <person name="Vacquier V.D."/>
        </authorList>
    </citation>
    <scope>NUCLEOTIDE SEQUENCE [LARGE SCALE GENOMIC DNA]</scope>
</reference>
<keyword evidence="5" id="KW-0472">Membrane</keyword>
<evidence type="ECO:0000256" key="2">
    <source>
        <dbReference type="ARBA" id="ARBA00022452"/>
    </source>
</evidence>
<proteinExistence type="predicted"/>
<organism evidence="8 9">
    <name type="scientific">Erwinia phage vB_EamM_Yoloswag</name>
    <dbReference type="NCBI Taxonomy" id="1958956"/>
    <lineage>
        <taxon>Viruses</taxon>
        <taxon>Duplodnaviria</taxon>
        <taxon>Heunggongvirae</taxon>
        <taxon>Uroviricota</taxon>
        <taxon>Caudoviricetes</taxon>
        <taxon>Yoloswagvirus</taxon>
        <taxon>Yoloswagvirus yoloswag</taxon>
    </lineage>
</organism>
<dbReference type="Proteomes" id="UP000221250">
    <property type="component" value="Segment"/>
</dbReference>
<evidence type="ECO:0000256" key="4">
    <source>
        <dbReference type="ARBA" id="ARBA00022729"/>
    </source>
</evidence>
<comment type="subcellular location">
    <subcellularLocation>
        <location evidence="1">Cell outer membrane</location>
    </subcellularLocation>
</comment>
<dbReference type="Gene3D" id="1.10.287.1490">
    <property type="match status" value="1"/>
</dbReference>
<sequence>MKNTLKTSIVASVVTLALVQSAYATGSHDNNGGLVNLGGNGGLVNIGGNGGLINIGGNNNSGSLIDLDVLNGNVTQIGANVGVLNGRVDGLEQTVTTGGALLNDRIDKLTSSVGTAYDTLDGKINNVQDLAIDARATAGNALDTVYGLIPQTLNNAKAIADVDNKVDTAVAAGVQVAGALNNKIDGVDAKVNDLAQQGQAAYTELKSDVASANGRIDDTIAAVANVEAKANTGIALGAAANLKADLVGAGLIANTVWDAHQQKEIDANAKGLAANNAVDAKQQKQIDGNSKAIGGLQSGLAANTANDAKQQQQIDKVQAGLNYTDRVVAQNTSDIADTRSGLKDLAGTVETNKAAQADRDLGQDVRMDGIEKQAANNDGRIGAVEVRADNLEQGQRDLQAQNEVTDARSIDNADRISNLVDVTDKDRTDINNRVDGVSTQVNKNTNDIANVSNVANDAYNNAYNAQQTANAGVAIGQDAKNTAINAQNTADYAVGQTQKNGNDIINLDNRVTGNTSAIQKTQNDLINTNNVLTQNVKQTQSNTNRITNVEGTVATHTTQIANHETRITNNETSITKNTSDIKETQKVVNNQGKVINNHETRITNNETNISTLNQDFNSFSQTVNNNQEITNYNIRQGNAQTLSQSKNYTDNKFGEMKQYVDKGRSDDQKEYRSGIAGVAAMANIPNVPGTTFSLGAGMGQYKDQTALAVGGNWNVSQRVAVKASVGFTNEDATAGAGIAFGF</sequence>
<dbReference type="SUPFAM" id="SSF54523">
    <property type="entry name" value="Pili subunits"/>
    <property type="match status" value="1"/>
</dbReference>
<dbReference type="Pfam" id="PF03895">
    <property type="entry name" value="YadA_anchor"/>
    <property type="match status" value="1"/>
</dbReference>
<feature type="domain" description="Trimeric autotransporter adhesin YadA-like C-terminal membrane anchor" evidence="7">
    <location>
        <begin position="689"/>
        <end position="742"/>
    </location>
</feature>